<feature type="region of interest" description="Disordered" evidence="1">
    <location>
        <begin position="1"/>
        <end position="25"/>
    </location>
</feature>
<dbReference type="SUPFAM" id="SSF110296">
    <property type="entry name" value="Oligoxyloglucan reducing end-specific cellobiohydrolase"/>
    <property type="match status" value="1"/>
</dbReference>
<organism evidence="3">
    <name type="scientific">Caldithrix abyssi</name>
    <dbReference type="NCBI Taxonomy" id="187145"/>
    <lineage>
        <taxon>Bacteria</taxon>
        <taxon>Pseudomonadati</taxon>
        <taxon>Calditrichota</taxon>
        <taxon>Calditrichia</taxon>
        <taxon>Calditrichales</taxon>
        <taxon>Calditrichaceae</taxon>
        <taxon>Caldithrix</taxon>
    </lineage>
</organism>
<evidence type="ECO:0000259" key="2">
    <source>
        <dbReference type="Pfam" id="PF13088"/>
    </source>
</evidence>
<evidence type="ECO:0000313" key="3">
    <source>
        <dbReference type="EMBL" id="HED10738.1"/>
    </source>
</evidence>
<protein>
    <recommendedName>
        <fullName evidence="2">Sialidase domain-containing protein</fullName>
    </recommendedName>
</protein>
<dbReference type="EMBL" id="DRLD01000236">
    <property type="protein sequence ID" value="HED10738.1"/>
    <property type="molecule type" value="Genomic_DNA"/>
</dbReference>
<feature type="non-terminal residue" evidence="3">
    <location>
        <position position="542"/>
    </location>
</feature>
<dbReference type="CDD" id="cd15482">
    <property type="entry name" value="Sialidase_non-viral"/>
    <property type="match status" value="1"/>
</dbReference>
<dbReference type="Gene3D" id="2.60.40.4070">
    <property type="match status" value="1"/>
</dbReference>
<dbReference type="InterPro" id="IPR011040">
    <property type="entry name" value="Sialidase"/>
</dbReference>
<accession>A0A7V1PUG6</accession>
<dbReference type="InterPro" id="IPR036278">
    <property type="entry name" value="Sialidase_sf"/>
</dbReference>
<comment type="caution">
    <text evidence="3">The sequence shown here is derived from an EMBL/GenBank/DDBJ whole genome shotgun (WGS) entry which is preliminary data.</text>
</comment>
<dbReference type="Pfam" id="PF13088">
    <property type="entry name" value="BNR_2"/>
    <property type="match status" value="1"/>
</dbReference>
<evidence type="ECO:0000256" key="1">
    <source>
        <dbReference type="SAM" id="MobiDB-lite"/>
    </source>
</evidence>
<name>A0A7V1PUG6_CALAY</name>
<gene>
    <name evidence="3" type="ORF">ENJ10_08620</name>
</gene>
<dbReference type="Gene3D" id="2.120.10.10">
    <property type="match status" value="2"/>
</dbReference>
<reference evidence="3" key="1">
    <citation type="journal article" date="2020" name="mSystems">
        <title>Genome- and Community-Level Interaction Insights into Carbon Utilization and Element Cycling Functions of Hydrothermarchaeota in Hydrothermal Sediment.</title>
        <authorList>
            <person name="Zhou Z."/>
            <person name="Liu Y."/>
            <person name="Xu W."/>
            <person name="Pan J."/>
            <person name="Luo Z.H."/>
            <person name="Li M."/>
        </authorList>
    </citation>
    <scope>NUCLEOTIDE SEQUENCE [LARGE SCALE GENOMIC DNA]</scope>
    <source>
        <strain evidence="3">HyVt-456</strain>
    </source>
</reference>
<feature type="compositionally biased region" description="Polar residues" evidence="1">
    <location>
        <begin position="1"/>
        <end position="10"/>
    </location>
</feature>
<dbReference type="AlphaFoldDB" id="A0A7V1PUG6"/>
<proteinExistence type="predicted"/>
<feature type="domain" description="Sialidase" evidence="2">
    <location>
        <begin position="189"/>
        <end position="360"/>
    </location>
</feature>
<sequence length="542" mass="60444">MCKFSGQSLSEFPGRLTSRREGPRAGRFIGGRRGFVETSKLNWENVTMRQLLILGLSGFCFLIFGQHGVGAQWGDRVELPLPPGSNSARGFLYKNSAAFSNNKRVVFVNNEDSGGGIYYSYSHDGINWSAMERFKPVDVPGINSIKVFRDSRDRLHLIWARPQPRAIYYTQMDSALNVVIDSVRIADNPLNGVFNGVYLNVDGQDRLHLMWHDGDVNTTSPAECYYSRSLDAGLTWSPAVKISDDNSQRSAFPRGQFNAYDGDTLAIAWRDEVSQYNWDIHMVTSTDGGANWSAPFTVNASTDYQGDPDVVIDPRGRIHMFYHNYPQNDRYNGMRIVYGWSDDLGQTWQPSSTFNNIVSDDSRSLLVEGSHYQAVTGTLWTFWKDESEKQSGGGIEIKAAYSTDRGVSWSTPEFVTDNGSNAIGFKAILVLEDGTIGMNYESPNTPSSGLFRVYYRERQPLATALQTQQNIIPSTFTLEQNSPNPFNPATEIAFALRGAATVNLSVYDGAGRLIRTLFRGHRPAGRHRFSFNAAGLAAGIYY</sequence>
<dbReference type="SUPFAM" id="SSF50939">
    <property type="entry name" value="Sialidases"/>
    <property type="match status" value="1"/>
</dbReference>
<dbReference type="Proteomes" id="UP000886005">
    <property type="component" value="Unassembled WGS sequence"/>
</dbReference>